<comment type="similarity">
    <text evidence="1">Belongs to the short-chain dehydrogenases/reductases (SDR) family.</text>
</comment>
<dbReference type="PANTHER" id="PTHR43943:SF2">
    <property type="entry name" value="DEHYDROGENASE_REDUCTASE 4"/>
    <property type="match status" value="1"/>
</dbReference>
<evidence type="ECO:0000256" key="1">
    <source>
        <dbReference type="ARBA" id="ARBA00006484"/>
    </source>
</evidence>
<dbReference type="Gene3D" id="3.40.50.720">
    <property type="entry name" value="NAD(P)-binding Rossmann-like Domain"/>
    <property type="match status" value="2"/>
</dbReference>
<sequence>MLLRNKNAIVYGAGAIGRAVALGFAREGAKVHLASRGPERMDALGPHGIRVVGVKTGGVPESVPEDFAGRDALVEMLVEPTMLGRAATLEDVGNVTAFAASDRAASITGAEMNITCGAIMD</sequence>
<accession>A0A1I6A9S8</accession>
<dbReference type="EMBL" id="FOWW01000011">
    <property type="protein sequence ID" value="SFQ65458.1"/>
    <property type="molecule type" value="Genomic_DNA"/>
</dbReference>
<keyword evidence="3" id="KW-1185">Reference proteome</keyword>
<dbReference type="PANTHER" id="PTHR43943">
    <property type="entry name" value="DEHYDROGENASE/REDUCTASE (SDR FAMILY) MEMBER 4"/>
    <property type="match status" value="1"/>
</dbReference>
<dbReference type="Pfam" id="PF13561">
    <property type="entry name" value="adh_short_C2"/>
    <property type="match status" value="1"/>
</dbReference>
<dbReference type="SUPFAM" id="SSF51735">
    <property type="entry name" value="NAD(P)-binding Rossmann-fold domains"/>
    <property type="match status" value="2"/>
</dbReference>
<dbReference type="Proteomes" id="UP000198727">
    <property type="component" value="Unassembled WGS sequence"/>
</dbReference>
<dbReference type="InterPro" id="IPR036291">
    <property type="entry name" value="NAD(P)-bd_dom_sf"/>
</dbReference>
<evidence type="ECO:0000313" key="2">
    <source>
        <dbReference type="EMBL" id="SFQ65458.1"/>
    </source>
</evidence>
<reference evidence="3" key="1">
    <citation type="submission" date="2016-10" db="EMBL/GenBank/DDBJ databases">
        <authorList>
            <person name="Varghese N."/>
            <person name="Submissions S."/>
        </authorList>
    </citation>
    <scope>NUCLEOTIDE SEQUENCE [LARGE SCALE GENOMIC DNA]</scope>
    <source>
        <strain evidence="3">CGMCC 4.5579</strain>
    </source>
</reference>
<organism evidence="2 3">
    <name type="scientific">Amycolatopsis arida</name>
    <dbReference type="NCBI Taxonomy" id="587909"/>
    <lineage>
        <taxon>Bacteria</taxon>
        <taxon>Bacillati</taxon>
        <taxon>Actinomycetota</taxon>
        <taxon>Actinomycetes</taxon>
        <taxon>Pseudonocardiales</taxon>
        <taxon>Pseudonocardiaceae</taxon>
        <taxon>Amycolatopsis</taxon>
    </lineage>
</organism>
<evidence type="ECO:0000313" key="3">
    <source>
        <dbReference type="Proteomes" id="UP000198727"/>
    </source>
</evidence>
<dbReference type="InterPro" id="IPR002347">
    <property type="entry name" value="SDR_fam"/>
</dbReference>
<dbReference type="RefSeq" id="WP_092535688.1">
    <property type="nucleotide sequence ID" value="NZ_FOWW01000011.1"/>
</dbReference>
<protein>
    <submittedName>
        <fullName evidence="2">Enoyl-(Acyl carrier protein) reductase</fullName>
    </submittedName>
</protein>
<name>A0A1I6A9S8_9PSEU</name>
<dbReference type="STRING" id="587909.SAMN05421810_111207"/>
<proteinExistence type="inferred from homology"/>
<dbReference type="AlphaFoldDB" id="A0A1I6A9S8"/>
<dbReference type="OrthoDB" id="670853at2"/>
<gene>
    <name evidence="2" type="ORF">SAMN05421810_111207</name>
</gene>